<feature type="repeat" description="ANK" evidence="4">
    <location>
        <begin position="182"/>
        <end position="214"/>
    </location>
</feature>
<dbReference type="PROSITE" id="PS50088">
    <property type="entry name" value="ANK_REPEAT"/>
    <property type="match status" value="1"/>
</dbReference>
<evidence type="ECO:0000256" key="2">
    <source>
        <dbReference type="ARBA" id="ARBA00022737"/>
    </source>
</evidence>
<dbReference type="Proteomes" id="UP001054889">
    <property type="component" value="Unassembled WGS sequence"/>
</dbReference>
<keyword evidence="7" id="KW-1185">Reference proteome</keyword>
<dbReference type="PANTHER" id="PTHR24136">
    <property type="entry name" value="SOWAH (DROSOPHILA) HOMOLOG"/>
    <property type="match status" value="1"/>
</dbReference>
<keyword evidence="3 4" id="KW-0040">ANK repeat</keyword>
<reference evidence="6" key="2">
    <citation type="submission" date="2021-12" db="EMBL/GenBank/DDBJ databases">
        <title>Resequencing data analysis of finger millet.</title>
        <authorList>
            <person name="Hatakeyama M."/>
            <person name="Aluri S."/>
            <person name="Balachadran M.T."/>
            <person name="Sivarajan S.R."/>
            <person name="Poveda L."/>
            <person name="Shimizu-Inatsugi R."/>
            <person name="Schlapbach R."/>
            <person name="Sreeman S.M."/>
            <person name="Shimizu K.K."/>
        </authorList>
    </citation>
    <scope>NUCLEOTIDE SEQUENCE</scope>
</reference>
<dbReference type="Pfam" id="PF00023">
    <property type="entry name" value="Ank"/>
    <property type="match status" value="1"/>
</dbReference>
<dbReference type="Gene3D" id="1.25.40.20">
    <property type="entry name" value="Ankyrin repeat-containing domain"/>
    <property type="match status" value="1"/>
</dbReference>
<dbReference type="InterPro" id="IPR036770">
    <property type="entry name" value="Ankyrin_rpt-contain_sf"/>
</dbReference>
<dbReference type="PANTHER" id="PTHR24136:SF50">
    <property type="match status" value="1"/>
</dbReference>
<comment type="similarity">
    <text evidence="1">Belongs to the ankyrin SOCS box (ASB) family.</text>
</comment>
<sequence length="511" mass="57606">MVQPSCKVFYVFKINPTLPASYCSSQMLYMYVCGEIDLNIFHDTPAEMETTQDEEVKSDSLEAHGSSMDECDPWNPPYPPRRPAPPDLDIFAKTELVSQAVDGHLWHVLPKLVPILDEDSIPKFLDLFNRVDGGLAWGFIITPLTLTQMVKQNALQCAKVALAGKAPKLHGFRANPNCMNRYGYFPLHEAAEMFSVDMIKLLFRYNASANVRTAGAEVIEGLLPLHVAVENTCLHKYLEDNASLSEEDLDNNQANKIFLDTIRLLGEHTDNLMEELWNYIEEGSLVQSAVLLLATQKQIRRCLSCSRNGKSKLDGFHVIINRILNYIISLENGQTGKEELKVPYVVQIPRNEMIHHVKSILRNNGVCPSGGDIDLGNLSRYDRILLEVLPIKCGDNVVKAAAGSLGPHSTTEKVETNEMPRGWELEYARISYFPFWRSVLKSKSPVKVFPAAHFPTLEEIRNSRNKPASEVSPLIQDLNLGVVERFKKFSNQHRRMFSSVAFPLLKVLRKA</sequence>
<evidence type="ECO:0000313" key="6">
    <source>
        <dbReference type="EMBL" id="GJN27462.1"/>
    </source>
</evidence>
<reference evidence="6" key="1">
    <citation type="journal article" date="2018" name="DNA Res.">
        <title>Multiple hybrid de novo genome assembly of finger millet, an orphan allotetraploid crop.</title>
        <authorList>
            <person name="Hatakeyama M."/>
            <person name="Aluri S."/>
            <person name="Balachadran M.T."/>
            <person name="Sivarajan S.R."/>
            <person name="Patrignani A."/>
            <person name="Gruter S."/>
            <person name="Poveda L."/>
            <person name="Shimizu-Inatsugi R."/>
            <person name="Baeten J."/>
            <person name="Francoijs K.J."/>
            <person name="Nataraja K.N."/>
            <person name="Reddy Y.A.N."/>
            <person name="Phadnis S."/>
            <person name="Ravikumar R.L."/>
            <person name="Schlapbach R."/>
            <person name="Sreeman S.M."/>
            <person name="Shimizu K.K."/>
        </authorList>
    </citation>
    <scope>NUCLEOTIDE SEQUENCE</scope>
</reference>
<organism evidence="6 7">
    <name type="scientific">Eleusine coracana subsp. coracana</name>
    <dbReference type="NCBI Taxonomy" id="191504"/>
    <lineage>
        <taxon>Eukaryota</taxon>
        <taxon>Viridiplantae</taxon>
        <taxon>Streptophyta</taxon>
        <taxon>Embryophyta</taxon>
        <taxon>Tracheophyta</taxon>
        <taxon>Spermatophyta</taxon>
        <taxon>Magnoliopsida</taxon>
        <taxon>Liliopsida</taxon>
        <taxon>Poales</taxon>
        <taxon>Poaceae</taxon>
        <taxon>PACMAD clade</taxon>
        <taxon>Chloridoideae</taxon>
        <taxon>Cynodonteae</taxon>
        <taxon>Eleusininae</taxon>
        <taxon>Eleusine</taxon>
    </lineage>
</organism>
<comment type="caution">
    <text evidence="6">The sequence shown here is derived from an EMBL/GenBank/DDBJ whole genome shotgun (WGS) entry which is preliminary data.</text>
</comment>
<protein>
    <submittedName>
        <fullName evidence="6">Uncharacterized protein</fullName>
    </submittedName>
</protein>
<evidence type="ECO:0000256" key="3">
    <source>
        <dbReference type="ARBA" id="ARBA00023043"/>
    </source>
</evidence>
<dbReference type="EMBL" id="BQKI01000079">
    <property type="protein sequence ID" value="GJN27462.1"/>
    <property type="molecule type" value="Genomic_DNA"/>
</dbReference>
<name>A0AAV5EY50_ELECO</name>
<accession>A0AAV5EY50</accession>
<dbReference type="InterPro" id="IPR002110">
    <property type="entry name" value="Ankyrin_rpt"/>
</dbReference>
<dbReference type="InterPro" id="IPR051573">
    <property type="entry name" value="Ankyrin-SOCS_box_domain"/>
</dbReference>
<dbReference type="AlphaFoldDB" id="A0AAV5EY50"/>
<gene>
    <name evidence="6" type="primary">gb15490</name>
    <name evidence="6" type="ORF">PR202_gb15490</name>
</gene>
<evidence type="ECO:0000256" key="1">
    <source>
        <dbReference type="ARBA" id="ARBA00005949"/>
    </source>
</evidence>
<feature type="region of interest" description="Disordered" evidence="5">
    <location>
        <begin position="49"/>
        <end position="76"/>
    </location>
</feature>
<proteinExistence type="inferred from homology"/>
<evidence type="ECO:0000313" key="7">
    <source>
        <dbReference type="Proteomes" id="UP001054889"/>
    </source>
</evidence>
<dbReference type="PROSITE" id="PS50297">
    <property type="entry name" value="ANK_REP_REGION"/>
    <property type="match status" value="1"/>
</dbReference>
<keyword evidence="2" id="KW-0677">Repeat</keyword>
<dbReference type="SUPFAM" id="SSF48403">
    <property type="entry name" value="Ankyrin repeat"/>
    <property type="match status" value="1"/>
</dbReference>
<dbReference type="GO" id="GO:0045732">
    <property type="term" value="P:positive regulation of protein catabolic process"/>
    <property type="evidence" value="ECO:0007669"/>
    <property type="project" value="TreeGrafter"/>
</dbReference>
<evidence type="ECO:0000256" key="5">
    <source>
        <dbReference type="SAM" id="MobiDB-lite"/>
    </source>
</evidence>
<evidence type="ECO:0000256" key="4">
    <source>
        <dbReference type="PROSITE-ProRule" id="PRU00023"/>
    </source>
</evidence>
<dbReference type="GO" id="GO:0016567">
    <property type="term" value="P:protein ubiquitination"/>
    <property type="evidence" value="ECO:0007669"/>
    <property type="project" value="TreeGrafter"/>
</dbReference>